<name>A0A9X9M0A2_GULGU</name>
<evidence type="ECO:0000313" key="6">
    <source>
        <dbReference type="Proteomes" id="UP000269945"/>
    </source>
</evidence>
<reference evidence="5 6" key="1">
    <citation type="submission" date="2018-10" db="EMBL/GenBank/DDBJ databases">
        <authorList>
            <person name="Ekblom R."/>
            <person name="Jareborg N."/>
        </authorList>
    </citation>
    <scope>NUCLEOTIDE SEQUENCE [LARGE SCALE GENOMIC DNA]</scope>
    <source>
        <tissue evidence="5">Muscle</tissue>
    </source>
</reference>
<dbReference type="InterPro" id="IPR012347">
    <property type="entry name" value="Ferritin-like"/>
</dbReference>
<organism evidence="5 6">
    <name type="scientific">Gulo gulo</name>
    <name type="common">Wolverine</name>
    <name type="synonym">Gluton</name>
    <dbReference type="NCBI Taxonomy" id="48420"/>
    <lineage>
        <taxon>Eukaryota</taxon>
        <taxon>Metazoa</taxon>
        <taxon>Chordata</taxon>
        <taxon>Craniata</taxon>
        <taxon>Vertebrata</taxon>
        <taxon>Euteleostomi</taxon>
        <taxon>Mammalia</taxon>
        <taxon>Eutheria</taxon>
        <taxon>Laurasiatheria</taxon>
        <taxon>Carnivora</taxon>
        <taxon>Caniformia</taxon>
        <taxon>Musteloidea</taxon>
        <taxon>Mustelidae</taxon>
        <taxon>Guloninae</taxon>
        <taxon>Gulo</taxon>
    </lineage>
</organism>
<dbReference type="EMBL" id="CYRY02033860">
    <property type="protein sequence ID" value="VCX10542.1"/>
    <property type="molecule type" value="Genomic_DNA"/>
</dbReference>
<dbReference type="PANTHER" id="PTHR11431">
    <property type="entry name" value="FERRITIN"/>
    <property type="match status" value="1"/>
</dbReference>
<dbReference type="AlphaFoldDB" id="A0A9X9M0A2"/>
<dbReference type="GO" id="GO:0044754">
    <property type="term" value="C:autolysosome"/>
    <property type="evidence" value="ECO:0007669"/>
    <property type="project" value="UniProtKB-SubCell"/>
</dbReference>
<dbReference type="SUPFAM" id="SSF47240">
    <property type="entry name" value="Ferritin-like"/>
    <property type="match status" value="1"/>
</dbReference>
<proteinExistence type="predicted"/>
<dbReference type="Proteomes" id="UP000269945">
    <property type="component" value="Unassembled WGS sequence"/>
</dbReference>
<sequence length="182" mass="19906">MPFFPASSLPRSSLPTQTLGTIFSAILCLLDQPTPLFELTADQPRAPRVLRISPQRWSCCRPALHPSHTYLSLGFHFHCSQVAPESWVTSLRSWGRVAQGTGQRQNQRGGHALFQDVQKSSPDECGKALGSSEAATALGKNLNQALVDLHALDSAGADAHLGDFRENHLLDDEKPIEKIRST</sequence>
<comment type="subcellular location">
    <subcellularLocation>
        <location evidence="2">Autolysosome</location>
    </subcellularLocation>
</comment>
<accession>A0A9X9M0A2</accession>
<dbReference type="Gene3D" id="1.20.1260.10">
    <property type="match status" value="1"/>
</dbReference>
<dbReference type="GO" id="GO:0006879">
    <property type="term" value="P:intracellular iron ion homeostasis"/>
    <property type="evidence" value="ECO:0007669"/>
    <property type="project" value="InterPro"/>
</dbReference>
<evidence type="ECO:0000313" key="5">
    <source>
        <dbReference type="EMBL" id="VCX10542.1"/>
    </source>
</evidence>
<protein>
    <recommendedName>
        <fullName evidence="1">Ferritin light chain</fullName>
    </recommendedName>
</protein>
<gene>
    <name evidence="5" type="ORF">BN2614_LOCUS1</name>
</gene>
<dbReference type="GO" id="GO:0008199">
    <property type="term" value="F:ferric iron binding"/>
    <property type="evidence" value="ECO:0007669"/>
    <property type="project" value="InterPro"/>
</dbReference>
<comment type="caution">
    <text evidence="5">The sequence shown here is derived from an EMBL/GenBank/DDBJ whole genome shotgun (WGS) entry which is preliminary data.</text>
</comment>
<dbReference type="GO" id="GO:0006826">
    <property type="term" value="P:iron ion transport"/>
    <property type="evidence" value="ECO:0007669"/>
    <property type="project" value="InterPro"/>
</dbReference>
<dbReference type="GO" id="GO:0008198">
    <property type="term" value="F:ferrous iron binding"/>
    <property type="evidence" value="ECO:0007669"/>
    <property type="project" value="TreeGrafter"/>
</dbReference>
<evidence type="ECO:0000256" key="3">
    <source>
        <dbReference type="ARBA" id="ARBA00045578"/>
    </source>
</evidence>
<keyword evidence="6" id="KW-1185">Reference proteome</keyword>
<dbReference type="PANTHER" id="PTHR11431:SF47">
    <property type="entry name" value="FERRITIN LIGHT CHAIN"/>
    <property type="match status" value="1"/>
</dbReference>
<evidence type="ECO:0000256" key="2">
    <source>
        <dbReference type="ARBA" id="ARBA00044942"/>
    </source>
</evidence>
<dbReference type="InterPro" id="IPR001519">
    <property type="entry name" value="Ferritin"/>
</dbReference>
<dbReference type="InterPro" id="IPR009078">
    <property type="entry name" value="Ferritin-like_SF"/>
</dbReference>
<evidence type="ECO:0000256" key="4">
    <source>
        <dbReference type="ARBA" id="ARBA00047045"/>
    </source>
</evidence>
<evidence type="ECO:0000256" key="1">
    <source>
        <dbReference type="ARBA" id="ARBA00040044"/>
    </source>
</evidence>
<comment type="subunit">
    <text evidence="4">Oligomer of 24 subunits. There are two types of subunits: L (light) chain and H (heavy) chain. The major chain can be light or heavy, depending on the species and tissue type. The functional molecule forms a roughly spherical shell with a diameter of 12 nm and contains a central cavity into which the insoluble mineral iron core is deposited. Interacts with NCOA4.</text>
</comment>
<comment type="function">
    <text evidence="3">Stores iron in a soluble, non-toxic, readily available form. Important for iron homeostasis. Iron is taken up in the ferrous form and deposited as ferric hydroxides after oxidation. Also plays a role in delivery of iron to cells. Mediates iron uptake in capsule cells of the developing kidney. Delivery to lysosomes by the cargo receptor NCOA4 for autophagic degradation and release or iron.</text>
</comment>